<dbReference type="PANTHER" id="PTHR15555">
    <property type="entry name" value="ZINC FINGER HIT DOMAIN CONTAINING PROTEIN 2 PROTEIN FON -RELATED"/>
    <property type="match status" value="1"/>
</dbReference>
<dbReference type="PANTHER" id="PTHR15555:SF0">
    <property type="entry name" value="ZINC FINGER HIT DOMAIN-CONTAINING PROTEIN 2"/>
    <property type="match status" value="1"/>
</dbReference>
<evidence type="ECO:0000256" key="2">
    <source>
        <dbReference type="SAM" id="MobiDB-lite"/>
    </source>
</evidence>
<dbReference type="InterPro" id="IPR039646">
    <property type="entry name" value="ZNHIT2"/>
</dbReference>
<keyword evidence="1" id="KW-0479">Metal-binding</keyword>
<feature type="compositionally biased region" description="Basic and acidic residues" evidence="2">
    <location>
        <begin position="55"/>
        <end position="66"/>
    </location>
</feature>
<feature type="region of interest" description="Disordered" evidence="2">
    <location>
        <begin position="217"/>
        <end position="240"/>
    </location>
</feature>
<dbReference type="OrthoDB" id="18412at2759"/>
<feature type="region of interest" description="Disordered" evidence="2">
    <location>
        <begin position="87"/>
        <end position="131"/>
    </location>
</feature>
<comment type="caution">
    <text evidence="4">The sequence shown here is derived from an EMBL/GenBank/DDBJ whole genome shotgun (WGS) entry which is preliminary data.</text>
</comment>
<feature type="compositionally biased region" description="Basic and acidic residues" evidence="2">
    <location>
        <begin position="105"/>
        <end position="117"/>
    </location>
</feature>
<reference evidence="4" key="1">
    <citation type="submission" date="2020-01" db="EMBL/GenBank/DDBJ databases">
        <title>Development of genomics and gene disruption for Polysphondylium violaceum indicates a role for the polyketide synthase stlB in stalk morphogenesis.</title>
        <authorList>
            <person name="Narita B."/>
            <person name="Kawabe Y."/>
            <person name="Kin K."/>
            <person name="Saito T."/>
            <person name="Gibbs R."/>
            <person name="Kuspa A."/>
            <person name="Muzny D."/>
            <person name="Queller D."/>
            <person name="Richards S."/>
            <person name="Strassman J."/>
            <person name="Sucgang R."/>
            <person name="Worley K."/>
            <person name="Schaap P."/>
        </authorList>
    </citation>
    <scope>NUCLEOTIDE SEQUENCE</scope>
    <source>
        <strain evidence="4">QSvi11</strain>
    </source>
</reference>
<dbReference type="GO" id="GO:0008270">
    <property type="term" value="F:zinc ion binding"/>
    <property type="evidence" value="ECO:0007669"/>
    <property type="project" value="UniProtKB-UniRule"/>
</dbReference>
<dbReference type="PROSITE" id="PS51083">
    <property type="entry name" value="ZF_HIT"/>
    <property type="match status" value="1"/>
</dbReference>
<dbReference type="CDD" id="cd23024">
    <property type="entry name" value="zf-HIT_ZNHIT2-3"/>
    <property type="match status" value="1"/>
</dbReference>
<dbReference type="Pfam" id="PF04438">
    <property type="entry name" value="zf-HIT"/>
    <property type="match status" value="1"/>
</dbReference>
<name>A0A8J4Q3L8_9MYCE</name>
<dbReference type="InterPro" id="IPR007529">
    <property type="entry name" value="Znf_HIT"/>
</dbReference>
<keyword evidence="1" id="KW-0863">Zinc-finger</keyword>
<feature type="compositionally biased region" description="Acidic residues" evidence="2">
    <location>
        <begin position="220"/>
        <end position="240"/>
    </location>
</feature>
<evidence type="ECO:0000259" key="3">
    <source>
        <dbReference type="PROSITE" id="PS51083"/>
    </source>
</evidence>
<feature type="compositionally biased region" description="Polar residues" evidence="2">
    <location>
        <begin position="119"/>
        <end position="128"/>
    </location>
</feature>
<feature type="region of interest" description="Disordered" evidence="2">
    <location>
        <begin position="18"/>
        <end position="75"/>
    </location>
</feature>
<evidence type="ECO:0000256" key="1">
    <source>
        <dbReference type="PROSITE-ProRule" id="PRU00453"/>
    </source>
</evidence>
<accession>A0A8J4Q3L8</accession>
<dbReference type="EMBL" id="AJWJ01000027">
    <property type="protein sequence ID" value="KAF2077484.1"/>
    <property type="molecule type" value="Genomic_DNA"/>
</dbReference>
<gene>
    <name evidence="4" type="ORF">CYY_001183</name>
</gene>
<organism evidence="4 5">
    <name type="scientific">Polysphondylium violaceum</name>
    <dbReference type="NCBI Taxonomy" id="133409"/>
    <lineage>
        <taxon>Eukaryota</taxon>
        <taxon>Amoebozoa</taxon>
        <taxon>Evosea</taxon>
        <taxon>Eumycetozoa</taxon>
        <taxon>Dictyostelia</taxon>
        <taxon>Dictyosteliales</taxon>
        <taxon>Dictyosteliaceae</taxon>
        <taxon>Polysphondylium</taxon>
    </lineage>
</organism>
<dbReference type="Gene3D" id="3.30.60.190">
    <property type="match status" value="1"/>
</dbReference>
<sequence length="537" mass="61204">MSNHNIIRSLLIVDCDDSRKKSDDKNSLSGPVDAPNVQKKKLITLIGEDDDPQDDHDKPVVVKDKEQQEEDNNNQFLKLSSVTYNNHNNKNNDNLDSTTPTVDSDDMKLSSENKEFDNNDINNSTSCGKKSDSSLCKVCKIQFSIYICPRCNISYCSSSCFKSHSENCTRGFYEEQVRDNLKAIDKVDPKDAIGFLKRIKEIYQVEDSKFEELVSNSLNIDDDDDDDDGDDGDDDQEDDSIDISKISSMTNEQLLALLSPSEIQEFYQSIKDGSISRLLDNWVPWWETEQQQQDNVKIREIKEKGQEEKENGLYIPSVHNEIPPLSKIFPNSPSESLYFHLLDILYCYCYLMRSYYGEWALDFFKDSFEQVDQDNIEQTLEGCEMILQLTTVLLPPTKSTIEQLSKQTSTPIILTSLLEKTHTAAHHLMNQGNTHFSFHIIQDMIEILSHKHSILAALSHMYRAFTHLSSSPSSSSPVSLSLTKTLSFVSKKLLFFLAWANERTESTIESLTLSVKTYYDQHKTAYKVSIKSDAIAS</sequence>
<feature type="domain" description="HIT-type" evidence="3">
    <location>
        <begin position="136"/>
        <end position="168"/>
    </location>
</feature>
<dbReference type="Proteomes" id="UP000695562">
    <property type="component" value="Unassembled WGS sequence"/>
</dbReference>
<evidence type="ECO:0000313" key="5">
    <source>
        <dbReference type="Proteomes" id="UP000695562"/>
    </source>
</evidence>
<dbReference type="AlphaFoldDB" id="A0A8J4Q3L8"/>
<keyword evidence="5" id="KW-1185">Reference proteome</keyword>
<dbReference type="SUPFAM" id="SSF144232">
    <property type="entry name" value="HIT/MYND zinc finger-like"/>
    <property type="match status" value="1"/>
</dbReference>
<keyword evidence="1" id="KW-0862">Zinc</keyword>
<protein>
    <recommendedName>
        <fullName evidence="3">HIT-type domain-containing protein</fullName>
    </recommendedName>
</protein>
<evidence type="ECO:0000313" key="4">
    <source>
        <dbReference type="EMBL" id="KAF2077484.1"/>
    </source>
</evidence>
<proteinExistence type="predicted"/>